<accession>A0A974GYQ3</accession>
<reference evidence="1" key="1">
    <citation type="submission" date="2016-05" db="EMBL/GenBank/DDBJ databases">
        <title>WGS assembly of Xenopus laevis.</title>
        <authorList>
            <person name="Session A."/>
            <person name="Uno Y."/>
            <person name="Kwon T."/>
            <person name="Chapman J."/>
            <person name="Toyoda A."/>
            <person name="Takahashi S."/>
            <person name="Fukui A."/>
            <person name="Hikosaka A."/>
            <person name="Putnam N."/>
            <person name="Stites J."/>
            <person name="Van Heeringen S."/>
            <person name="Quigley I."/>
            <person name="Heinz S."/>
            <person name="Hellsten U."/>
            <person name="Lyons J."/>
            <person name="Suzuki A."/>
            <person name="Kondo M."/>
            <person name="Ogino H."/>
            <person name="Ochi H."/>
            <person name="Bogdanovic O."/>
            <person name="Lister R."/>
            <person name="Georgiou G."/>
            <person name="Paranjpe S."/>
            <person name="Van Kruijsbergen I."/>
            <person name="Mozaffari S."/>
            <person name="Shu S."/>
            <person name="Schmutz J."/>
            <person name="Jenkins J."/>
            <person name="Grimwood J."/>
            <person name="Carlson J."/>
            <person name="Mitros T."/>
            <person name="Simakov O."/>
            <person name="Heald R."/>
            <person name="Miller K."/>
            <person name="Haudenschild C."/>
            <person name="Kuroki Y."/>
            <person name="Tanaka T."/>
            <person name="Michiue T."/>
            <person name="Watanabe M."/>
            <person name="Kinoshita T."/>
            <person name="Ohta Y."/>
            <person name="Mawaribuchi S."/>
            <person name="Suzuki Y."/>
            <person name="Haramoto Y."/>
            <person name="Yamamoto T."/>
            <person name="Takagi C."/>
            <person name="Kitzman J."/>
            <person name="Shendure J."/>
            <person name="Nakayama T."/>
            <person name="Izutsu Y."/>
            <person name="Robert J."/>
            <person name="Dichmann D."/>
            <person name="Flajnik M."/>
            <person name="Houston D."/>
            <person name="Marcotte E."/>
            <person name="Wallingford J."/>
            <person name="Ito Y."/>
            <person name="Asashima M."/>
            <person name="Ueno N."/>
            <person name="Matsuda Y."/>
            <person name="Jan Veenstra G."/>
            <person name="Fujiyama A."/>
            <person name="Harland R."/>
            <person name="Taira M."/>
            <person name="Rokhsar D.S."/>
        </authorList>
    </citation>
    <scope>NUCLEOTIDE SEQUENCE</scope>
    <source>
        <strain evidence="1">J</strain>
        <tissue evidence="1">Blood</tissue>
    </source>
</reference>
<proteinExistence type="predicted"/>
<dbReference type="EMBL" id="KV473415">
    <property type="protein sequence ID" value="OCT55775.1"/>
    <property type="molecule type" value="Genomic_DNA"/>
</dbReference>
<organism evidence="1">
    <name type="scientific">Xenopus laevis</name>
    <name type="common">African clawed frog</name>
    <dbReference type="NCBI Taxonomy" id="8355"/>
    <lineage>
        <taxon>Eukaryota</taxon>
        <taxon>Metazoa</taxon>
        <taxon>Chordata</taxon>
        <taxon>Craniata</taxon>
        <taxon>Vertebrata</taxon>
        <taxon>Euteleostomi</taxon>
        <taxon>Amphibia</taxon>
        <taxon>Batrachia</taxon>
        <taxon>Anura</taxon>
        <taxon>Pipoidea</taxon>
        <taxon>Pipidae</taxon>
        <taxon>Xenopodinae</taxon>
        <taxon>Xenopus</taxon>
        <taxon>Xenopus</taxon>
    </lineage>
</organism>
<gene>
    <name evidence="1" type="ORF">XELAEV_18004078mg</name>
</gene>
<evidence type="ECO:0000313" key="1">
    <source>
        <dbReference type="EMBL" id="OCT55775.1"/>
    </source>
</evidence>
<name>A0A974GYQ3_XENLA</name>
<protein>
    <submittedName>
        <fullName evidence="1">Uncharacterized protein</fullName>
    </submittedName>
</protein>
<dbReference type="AlphaFoldDB" id="A0A974GYQ3"/>
<dbReference type="Proteomes" id="UP000694892">
    <property type="component" value="Unassembled WGS sequence"/>
</dbReference>
<sequence>MAPAKKNCSLAPYPSPLTPIRNNTDYLPGIEDKGYTTVFGVQNLQSRHLLGREKDHIPMFLKNKEKQVLLEHKPPN</sequence>